<gene>
    <name evidence="2" type="ordered locus">Mmwyl1_3877</name>
</gene>
<feature type="transmembrane region" description="Helical" evidence="1">
    <location>
        <begin position="117"/>
        <end position="136"/>
    </location>
</feature>
<name>A6W247_MARMS</name>
<accession>A6W247</accession>
<dbReference type="HOGENOM" id="CLU_108379_0_0_6"/>
<evidence type="ECO:0008006" key="3">
    <source>
        <dbReference type="Google" id="ProtNLM"/>
    </source>
</evidence>
<reference evidence="2" key="1">
    <citation type="submission" date="2007-06" db="EMBL/GenBank/DDBJ databases">
        <title>Complete sequence of Marinomonas sp. MWYL1.</title>
        <authorList>
            <consortium name="US DOE Joint Genome Institute"/>
            <person name="Copeland A."/>
            <person name="Lucas S."/>
            <person name="Lapidus A."/>
            <person name="Barry K."/>
            <person name="Glavina del Rio T."/>
            <person name="Dalin E."/>
            <person name="Tice H."/>
            <person name="Pitluck S."/>
            <person name="Kiss H."/>
            <person name="Brettin T."/>
            <person name="Bruce D."/>
            <person name="Detter J.C."/>
            <person name="Han C."/>
            <person name="Schmutz J."/>
            <person name="Larimer F."/>
            <person name="Land M."/>
            <person name="Hauser L."/>
            <person name="Kyrpides N."/>
            <person name="Kim E."/>
            <person name="Johnston A.W.B."/>
            <person name="Todd J.D."/>
            <person name="Rogers R."/>
            <person name="Wexler M."/>
            <person name="Bond P.L."/>
            <person name="Li Y."/>
            <person name="Richardson P."/>
        </authorList>
    </citation>
    <scope>NUCLEOTIDE SEQUENCE [LARGE SCALE GENOMIC DNA]</scope>
    <source>
        <strain evidence="2">MWYL1</strain>
    </source>
</reference>
<dbReference type="EMBL" id="CP000749">
    <property type="protein sequence ID" value="ABR72776.1"/>
    <property type="molecule type" value="Genomic_DNA"/>
</dbReference>
<dbReference type="AlphaFoldDB" id="A6W247"/>
<dbReference type="STRING" id="400668.Mmwyl1_3877"/>
<dbReference type="KEGG" id="mmw:Mmwyl1_3877"/>
<keyword evidence="1" id="KW-0812">Transmembrane</keyword>
<keyword evidence="1" id="KW-1133">Transmembrane helix</keyword>
<feature type="transmembrane region" description="Helical" evidence="1">
    <location>
        <begin position="45"/>
        <end position="62"/>
    </location>
</feature>
<proteinExistence type="predicted"/>
<feature type="transmembrane region" description="Helical" evidence="1">
    <location>
        <begin position="6"/>
        <end position="33"/>
    </location>
</feature>
<protein>
    <recommendedName>
        <fullName evidence="3">DNA gyrase subunit B</fullName>
    </recommendedName>
</protein>
<keyword evidence="1" id="KW-0472">Membrane</keyword>
<evidence type="ECO:0000313" key="2">
    <source>
        <dbReference type="EMBL" id="ABR72776.1"/>
    </source>
</evidence>
<dbReference type="eggNOG" id="COG4648">
    <property type="taxonomic scope" value="Bacteria"/>
</dbReference>
<sequence length="172" mass="20086">MIVTITYPFIVYFGLTHFDSTVVMFFILTLLIIKGLTEKQHNTRKVIFMAAFGVLVIAYFWGNQQGLKFYPVLVNAAMLLLFLSSLYSKQSIIERMARIKEPDLPESGVRYTRKVTIVWCMFFTLNGFIALFTALWTSNKIWLFYNGFLAYVLIGILVITEWIVRYRVKHRA</sequence>
<feature type="transmembrane region" description="Helical" evidence="1">
    <location>
        <begin position="68"/>
        <end position="88"/>
    </location>
</feature>
<feature type="transmembrane region" description="Helical" evidence="1">
    <location>
        <begin position="142"/>
        <end position="164"/>
    </location>
</feature>
<evidence type="ECO:0000256" key="1">
    <source>
        <dbReference type="SAM" id="Phobius"/>
    </source>
</evidence>
<organism evidence="2">
    <name type="scientific">Marinomonas sp. (strain MWYL1)</name>
    <dbReference type="NCBI Taxonomy" id="400668"/>
    <lineage>
        <taxon>Bacteria</taxon>
        <taxon>Pseudomonadati</taxon>
        <taxon>Pseudomonadota</taxon>
        <taxon>Gammaproteobacteria</taxon>
        <taxon>Oceanospirillales</taxon>
        <taxon>Oceanospirillaceae</taxon>
        <taxon>Marinomonas</taxon>
    </lineage>
</organism>